<name>A0A3N4HTA9_ASCIM</name>
<keyword evidence="2" id="KW-1185">Reference proteome</keyword>
<gene>
    <name evidence="1" type="ORF">BJ508DRAFT_417406</name>
</gene>
<sequence length="151" mass="17128">MAPNPQQNQNAFADCRILPAPDEQDGLRDGQTMHRHKNGPPVFASSITRDAAWGPAAGNPHNLHPVCVKLRVGLAQQEYEDHYVRVFNLCMALEQNGIFDTGIYRDGSIHDLDWYTYHAVFDRATMDEVKKDVVVQICGAWDPENRRRKAQ</sequence>
<dbReference type="EMBL" id="ML119735">
    <property type="protein sequence ID" value="RPA76929.1"/>
    <property type="molecule type" value="Genomic_DNA"/>
</dbReference>
<organism evidence="1 2">
    <name type="scientific">Ascobolus immersus RN42</name>
    <dbReference type="NCBI Taxonomy" id="1160509"/>
    <lineage>
        <taxon>Eukaryota</taxon>
        <taxon>Fungi</taxon>
        <taxon>Dikarya</taxon>
        <taxon>Ascomycota</taxon>
        <taxon>Pezizomycotina</taxon>
        <taxon>Pezizomycetes</taxon>
        <taxon>Pezizales</taxon>
        <taxon>Ascobolaceae</taxon>
        <taxon>Ascobolus</taxon>
    </lineage>
</organism>
<proteinExistence type="predicted"/>
<accession>A0A3N4HTA9</accession>
<evidence type="ECO:0000313" key="1">
    <source>
        <dbReference type="EMBL" id="RPA76929.1"/>
    </source>
</evidence>
<reference evidence="1 2" key="1">
    <citation type="journal article" date="2018" name="Nat. Ecol. Evol.">
        <title>Pezizomycetes genomes reveal the molecular basis of ectomycorrhizal truffle lifestyle.</title>
        <authorList>
            <person name="Murat C."/>
            <person name="Payen T."/>
            <person name="Noel B."/>
            <person name="Kuo A."/>
            <person name="Morin E."/>
            <person name="Chen J."/>
            <person name="Kohler A."/>
            <person name="Krizsan K."/>
            <person name="Balestrini R."/>
            <person name="Da Silva C."/>
            <person name="Montanini B."/>
            <person name="Hainaut M."/>
            <person name="Levati E."/>
            <person name="Barry K.W."/>
            <person name="Belfiori B."/>
            <person name="Cichocki N."/>
            <person name="Clum A."/>
            <person name="Dockter R.B."/>
            <person name="Fauchery L."/>
            <person name="Guy J."/>
            <person name="Iotti M."/>
            <person name="Le Tacon F."/>
            <person name="Lindquist E.A."/>
            <person name="Lipzen A."/>
            <person name="Malagnac F."/>
            <person name="Mello A."/>
            <person name="Molinier V."/>
            <person name="Miyauchi S."/>
            <person name="Poulain J."/>
            <person name="Riccioni C."/>
            <person name="Rubini A."/>
            <person name="Sitrit Y."/>
            <person name="Splivallo R."/>
            <person name="Traeger S."/>
            <person name="Wang M."/>
            <person name="Zifcakova L."/>
            <person name="Wipf D."/>
            <person name="Zambonelli A."/>
            <person name="Paolocci F."/>
            <person name="Nowrousian M."/>
            <person name="Ottonello S."/>
            <person name="Baldrian P."/>
            <person name="Spatafora J.W."/>
            <person name="Henrissat B."/>
            <person name="Nagy L.G."/>
            <person name="Aury J.M."/>
            <person name="Wincker P."/>
            <person name="Grigoriev I.V."/>
            <person name="Bonfante P."/>
            <person name="Martin F.M."/>
        </authorList>
    </citation>
    <scope>NUCLEOTIDE SEQUENCE [LARGE SCALE GENOMIC DNA]</scope>
    <source>
        <strain evidence="1 2">RN42</strain>
    </source>
</reference>
<dbReference type="AlphaFoldDB" id="A0A3N4HTA9"/>
<evidence type="ECO:0000313" key="2">
    <source>
        <dbReference type="Proteomes" id="UP000275078"/>
    </source>
</evidence>
<dbReference type="Proteomes" id="UP000275078">
    <property type="component" value="Unassembled WGS sequence"/>
</dbReference>
<protein>
    <submittedName>
        <fullName evidence="1">Uncharacterized protein</fullName>
    </submittedName>
</protein>